<evidence type="ECO:0000259" key="16">
    <source>
        <dbReference type="PROSITE" id="PS50109"/>
    </source>
</evidence>
<dbReference type="RefSeq" id="WP_108852493.1">
    <property type="nucleotide sequence ID" value="NZ_OMOQ01000001.1"/>
</dbReference>
<reference evidence="18 19" key="1">
    <citation type="submission" date="2018-03" db="EMBL/GenBank/DDBJ databases">
        <authorList>
            <person name="Keele B.F."/>
        </authorList>
    </citation>
    <scope>NUCLEOTIDE SEQUENCE [LARGE SCALE GENOMIC DNA]</scope>
    <source>
        <strain evidence="18 19">CECT 8626</strain>
    </source>
</reference>
<dbReference type="SMART" id="SM00304">
    <property type="entry name" value="HAMP"/>
    <property type="match status" value="1"/>
</dbReference>
<keyword evidence="7 18" id="KW-0808">Transferase</keyword>
<dbReference type="InterPro" id="IPR003594">
    <property type="entry name" value="HATPase_dom"/>
</dbReference>
<dbReference type="Proteomes" id="UP000244924">
    <property type="component" value="Unassembled WGS sequence"/>
</dbReference>
<keyword evidence="9" id="KW-0547">Nucleotide-binding</keyword>
<accession>A0A2R8B6C4</accession>
<keyword evidence="13" id="KW-0902">Two-component regulatory system</keyword>
<dbReference type="SMART" id="SM00388">
    <property type="entry name" value="HisKA"/>
    <property type="match status" value="1"/>
</dbReference>
<dbReference type="SMART" id="SM00387">
    <property type="entry name" value="HATPase_c"/>
    <property type="match status" value="1"/>
</dbReference>
<keyword evidence="19" id="KW-1185">Reference proteome</keyword>
<dbReference type="InterPro" id="IPR004358">
    <property type="entry name" value="Sig_transdc_His_kin-like_C"/>
</dbReference>
<protein>
    <recommendedName>
        <fullName evidence="3">histidine kinase</fullName>
        <ecNumber evidence="3">2.7.13.3</ecNumber>
    </recommendedName>
</protein>
<keyword evidence="12 15" id="KW-1133">Transmembrane helix</keyword>
<organism evidence="18 19">
    <name type="scientific">Albidovulum aquaemixtae</name>
    <dbReference type="NCBI Taxonomy" id="1542388"/>
    <lineage>
        <taxon>Bacteria</taxon>
        <taxon>Pseudomonadati</taxon>
        <taxon>Pseudomonadota</taxon>
        <taxon>Alphaproteobacteria</taxon>
        <taxon>Rhodobacterales</taxon>
        <taxon>Paracoccaceae</taxon>
        <taxon>Albidovulum</taxon>
    </lineage>
</organism>
<dbReference type="PROSITE" id="PS50885">
    <property type="entry name" value="HAMP"/>
    <property type="match status" value="1"/>
</dbReference>
<evidence type="ECO:0000256" key="8">
    <source>
        <dbReference type="ARBA" id="ARBA00022692"/>
    </source>
</evidence>
<dbReference type="GO" id="GO:0000155">
    <property type="term" value="F:phosphorelay sensor kinase activity"/>
    <property type="evidence" value="ECO:0007669"/>
    <property type="project" value="InterPro"/>
</dbReference>
<evidence type="ECO:0000256" key="14">
    <source>
        <dbReference type="ARBA" id="ARBA00023136"/>
    </source>
</evidence>
<dbReference type="Gene3D" id="3.30.565.10">
    <property type="entry name" value="Histidine kinase-like ATPase, C-terminal domain"/>
    <property type="match status" value="1"/>
</dbReference>
<evidence type="ECO:0000256" key="5">
    <source>
        <dbReference type="ARBA" id="ARBA00022519"/>
    </source>
</evidence>
<evidence type="ECO:0000256" key="2">
    <source>
        <dbReference type="ARBA" id="ARBA00004429"/>
    </source>
</evidence>
<keyword evidence="8 15" id="KW-0812">Transmembrane</keyword>
<evidence type="ECO:0000256" key="15">
    <source>
        <dbReference type="SAM" id="Phobius"/>
    </source>
</evidence>
<evidence type="ECO:0000256" key="7">
    <source>
        <dbReference type="ARBA" id="ARBA00022679"/>
    </source>
</evidence>
<dbReference type="Pfam" id="PF00512">
    <property type="entry name" value="HisKA"/>
    <property type="match status" value="1"/>
</dbReference>
<feature type="domain" description="HAMP" evidence="17">
    <location>
        <begin position="182"/>
        <end position="233"/>
    </location>
</feature>
<dbReference type="InterPro" id="IPR036097">
    <property type="entry name" value="HisK_dim/P_sf"/>
</dbReference>
<evidence type="ECO:0000256" key="13">
    <source>
        <dbReference type="ARBA" id="ARBA00023012"/>
    </source>
</evidence>
<dbReference type="GO" id="GO:0005886">
    <property type="term" value="C:plasma membrane"/>
    <property type="evidence" value="ECO:0007669"/>
    <property type="project" value="UniProtKB-SubCell"/>
</dbReference>
<dbReference type="SUPFAM" id="SSF47384">
    <property type="entry name" value="Homodimeric domain of signal transducing histidine kinase"/>
    <property type="match status" value="1"/>
</dbReference>
<dbReference type="AlphaFoldDB" id="A0A2R8B6C4"/>
<keyword evidence="6" id="KW-0597">Phosphoprotein</keyword>
<keyword evidence="14 15" id="KW-0472">Membrane</keyword>
<evidence type="ECO:0000256" key="10">
    <source>
        <dbReference type="ARBA" id="ARBA00022777"/>
    </source>
</evidence>
<dbReference type="OrthoDB" id="9804645at2"/>
<dbReference type="InterPro" id="IPR050980">
    <property type="entry name" value="2C_sensor_his_kinase"/>
</dbReference>
<dbReference type="InterPro" id="IPR003660">
    <property type="entry name" value="HAMP_dom"/>
</dbReference>
<comment type="catalytic activity">
    <reaction evidence="1">
        <text>ATP + protein L-histidine = ADP + protein N-phospho-L-histidine.</text>
        <dbReference type="EC" id="2.7.13.3"/>
    </reaction>
</comment>
<dbReference type="Gene3D" id="1.10.287.130">
    <property type="match status" value="1"/>
</dbReference>
<dbReference type="GO" id="GO:0005524">
    <property type="term" value="F:ATP binding"/>
    <property type="evidence" value="ECO:0007669"/>
    <property type="project" value="UniProtKB-KW"/>
</dbReference>
<proteinExistence type="predicted"/>
<dbReference type="PRINTS" id="PR00344">
    <property type="entry name" value="BCTRLSENSOR"/>
</dbReference>
<dbReference type="PROSITE" id="PS50109">
    <property type="entry name" value="HIS_KIN"/>
    <property type="match status" value="1"/>
</dbReference>
<dbReference type="CDD" id="cd00082">
    <property type="entry name" value="HisKA"/>
    <property type="match status" value="1"/>
</dbReference>
<dbReference type="EC" id="2.7.13.3" evidence="3"/>
<evidence type="ECO:0000256" key="3">
    <source>
        <dbReference type="ARBA" id="ARBA00012438"/>
    </source>
</evidence>
<evidence type="ECO:0000256" key="1">
    <source>
        <dbReference type="ARBA" id="ARBA00000085"/>
    </source>
</evidence>
<gene>
    <name evidence="18" type="primary">envZ_2</name>
    <name evidence="18" type="ORF">DEA8626_01653</name>
</gene>
<evidence type="ECO:0000256" key="11">
    <source>
        <dbReference type="ARBA" id="ARBA00022840"/>
    </source>
</evidence>
<name>A0A2R8B6C4_9RHOB</name>
<dbReference type="Pfam" id="PF02518">
    <property type="entry name" value="HATPase_c"/>
    <property type="match status" value="1"/>
</dbReference>
<evidence type="ECO:0000313" key="18">
    <source>
        <dbReference type="EMBL" id="SPH18122.1"/>
    </source>
</evidence>
<feature type="transmembrane region" description="Helical" evidence="15">
    <location>
        <begin position="162"/>
        <end position="181"/>
    </location>
</feature>
<evidence type="ECO:0000256" key="4">
    <source>
        <dbReference type="ARBA" id="ARBA00022475"/>
    </source>
</evidence>
<keyword evidence="10" id="KW-0418">Kinase</keyword>
<evidence type="ECO:0000256" key="9">
    <source>
        <dbReference type="ARBA" id="ARBA00022741"/>
    </source>
</evidence>
<keyword evidence="5" id="KW-0997">Cell inner membrane</keyword>
<keyword evidence="11" id="KW-0067">ATP-binding</keyword>
<evidence type="ECO:0000259" key="17">
    <source>
        <dbReference type="PROSITE" id="PS50885"/>
    </source>
</evidence>
<sequence length="441" mass="48654">MFFGWLKHLMPRGLYGRAALILVLPIVMIQLVVSISFIQRHFEGVTEQMTRNIVQDIALLVERVAVAPDLSAARDQAEEVGEALAMTVALPAGDKAPQADRRVYYDLSGRVVIATLRENFADLGAVDLSDLRRVRLVIATPQGPMEVEFARSRVAVSNPHQLLVLMVATGLLMTLIAFLFLRNQLRPIRRLARAAEDFGKGRIVPYKPAGAIEVRAAGNSFLDMRARIERQIEQRTLLLSGVSHDLRTPLTRLKLSLSMMADEPEARDMERDVEEMERLIDAFLAFVRGDALEGEAELMDPITLVRSSIEDARRAGRNVVLRTVEGAGKARLRERAVRRALDNLIGNAVRYGTRAEVSLAILDRAVRIGVEDDGPGIARERREEALRPFTRLDDARNQDRGSGAGLGLAISADIARSHGGTLRLGESETLGGLKAELVLAR</sequence>
<dbReference type="SUPFAM" id="SSF55874">
    <property type="entry name" value="ATPase domain of HSP90 chaperone/DNA topoisomerase II/histidine kinase"/>
    <property type="match status" value="1"/>
</dbReference>
<evidence type="ECO:0000313" key="19">
    <source>
        <dbReference type="Proteomes" id="UP000244924"/>
    </source>
</evidence>
<dbReference type="InterPro" id="IPR005467">
    <property type="entry name" value="His_kinase_dom"/>
</dbReference>
<comment type="subcellular location">
    <subcellularLocation>
        <location evidence="2">Cell inner membrane</location>
        <topology evidence="2">Multi-pass membrane protein</topology>
    </subcellularLocation>
</comment>
<dbReference type="PANTHER" id="PTHR44936:SF5">
    <property type="entry name" value="SENSOR HISTIDINE KINASE ENVZ"/>
    <property type="match status" value="1"/>
</dbReference>
<dbReference type="InterPro" id="IPR036890">
    <property type="entry name" value="HATPase_C_sf"/>
</dbReference>
<dbReference type="EMBL" id="OMOQ01000001">
    <property type="protein sequence ID" value="SPH18122.1"/>
    <property type="molecule type" value="Genomic_DNA"/>
</dbReference>
<evidence type="ECO:0000256" key="12">
    <source>
        <dbReference type="ARBA" id="ARBA00022989"/>
    </source>
</evidence>
<dbReference type="PANTHER" id="PTHR44936">
    <property type="entry name" value="SENSOR PROTEIN CREC"/>
    <property type="match status" value="1"/>
</dbReference>
<keyword evidence="4" id="KW-1003">Cell membrane</keyword>
<evidence type="ECO:0000256" key="6">
    <source>
        <dbReference type="ARBA" id="ARBA00022553"/>
    </source>
</evidence>
<feature type="domain" description="Histidine kinase" evidence="16">
    <location>
        <begin position="241"/>
        <end position="441"/>
    </location>
</feature>
<dbReference type="InterPro" id="IPR003661">
    <property type="entry name" value="HisK_dim/P_dom"/>
</dbReference>